<dbReference type="Proteomes" id="UP000295150">
    <property type="component" value="Unassembled WGS sequence"/>
</dbReference>
<dbReference type="Pfam" id="PF08459">
    <property type="entry name" value="UvrC_RNaseH_dom"/>
    <property type="match status" value="1"/>
</dbReference>
<proteinExistence type="inferred from homology"/>
<dbReference type="GO" id="GO:0003677">
    <property type="term" value="F:DNA binding"/>
    <property type="evidence" value="ECO:0007669"/>
    <property type="project" value="UniProtKB-UniRule"/>
</dbReference>
<evidence type="ECO:0000256" key="4">
    <source>
        <dbReference type="ARBA" id="ARBA00022769"/>
    </source>
</evidence>
<evidence type="ECO:0000256" key="7">
    <source>
        <dbReference type="ARBA" id="ARBA00023236"/>
    </source>
</evidence>
<evidence type="ECO:0000256" key="2">
    <source>
        <dbReference type="ARBA" id="ARBA00022490"/>
    </source>
</evidence>
<evidence type="ECO:0000256" key="3">
    <source>
        <dbReference type="ARBA" id="ARBA00022763"/>
    </source>
</evidence>
<dbReference type="SMART" id="SM00278">
    <property type="entry name" value="HhH1"/>
    <property type="match status" value="2"/>
</dbReference>
<evidence type="ECO:0000259" key="15">
    <source>
        <dbReference type="PROSITE" id="PS50164"/>
    </source>
</evidence>
<dbReference type="SUPFAM" id="SSF47781">
    <property type="entry name" value="RuvA domain 2-like"/>
    <property type="match status" value="1"/>
</dbReference>
<comment type="subunit">
    <text evidence="10 13">Interacts with UvrB in an incision complex.</text>
</comment>
<dbReference type="CDD" id="cd10434">
    <property type="entry name" value="GIY-YIG_UvrC_Cho"/>
    <property type="match status" value="1"/>
</dbReference>
<evidence type="ECO:0000313" key="18">
    <source>
        <dbReference type="Proteomes" id="UP000295150"/>
    </source>
</evidence>
<dbReference type="PROSITE" id="PS50164">
    <property type="entry name" value="GIY_YIG"/>
    <property type="match status" value="1"/>
</dbReference>
<dbReference type="Pfam" id="PF22920">
    <property type="entry name" value="UvrC_RNaseH"/>
    <property type="match status" value="1"/>
</dbReference>
<evidence type="ECO:0000256" key="11">
    <source>
        <dbReference type="ARBA" id="ARBA00067419"/>
    </source>
</evidence>
<protein>
    <recommendedName>
        <fullName evidence="11 13">UvrABC system protein C</fullName>
        <shortName evidence="13">Protein UvrC</shortName>
    </recommendedName>
    <alternativeName>
        <fullName evidence="12 13">Excinuclease ABC subunit C</fullName>
    </alternativeName>
</protein>
<evidence type="ECO:0000256" key="6">
    <source>
        <dbReference type="ARBA" id="ARBA00023204"/>
    </source>
</evidence>
<evidence type="ECO:0000313" key="17">
    <source>
        <dbReference type="EMBL" id="TDN96162.1"/>
    </source>
</evidence>
<dbReference type="GO" id="GO:0005737">
    <property type="term" value="C:cytoplasm"/>
    <property type="evidence" value="ECO:0007669"/>
    <property type="project" value="UniProtKB-SubCell"/>
</dbReference>
<keyword evidence="2 13" id="KW-0963">Cytoplasm</keyword>
<dbReference type="SUPFAM" id="SSF82771">
    <property type="entry name" value="GIY-YIG endonuclease"/>
    <property type="match status" value="1"/>
</dbReference>
<keyword evidence="5 13" id="KW-0267">Excision nuclease</keyword>
<dbReference type="PROSITE" id="PS50151">
    <property type="entry name" value="UVR"/>
    <property type="match status" value="1"/>
</dbReference>
<dbReference type="EMBL" id="SNWH01000036">
    <property type="protein sequence ID" value="TDN96162.1"/>
    <property type="molecule type" value="Genomic_DNA"/>
</dbReference>
<dbReference type="RefSeq" id="WP_133484394.1">
    <property type="nucleotide sequence ID" value="NZ_SNWH01000036.1"/>
</dbReference>
<dbReference type="InterPro" id="IPR047296">
    <property type="entry name" value="GIY-YIG_UvrC_Cho"/>
</dbReference>
<dbReference type="PANTHER" id="PTHR30562">
    <property type="entry name" value="UVRC/OXIDOREDUCTASE"/>
    <property type="match status" value="1"/>
</dbReference>
<dbReference type="FunFam" id="3.30.420.340:FF:000001">
    <property type="entry name" value="UvrABC system protein C"/>
    <property type="match status" value="1"/>
</dbReference>
<feature type="domain" description="GIY-YIG" evidence="15">
    <location>
        <begin position="14"/>
        <end position="91"/>
    </location>
</feature>
<keyword evidence="7 13" id="KW-0742">SOS response</keyword>
<dbReference type="OrthoDB" id="9804933at2"/>
<dbReference type="HAMAP" id="MF_00203">
    <property type="entry name" value="UvrC"/>
    <property type="match status" value="1"/>
</dbReference>
<comment type="similarity">
    <text evidence="9 13">Belongs to the UvrC family.</text>
</comment>
<dbReference type="SUPFAM" id="SSF46600">
    <property type="entry name" value="C-terminal UvrC-binding domain of UvrB"/>
    <property type="match status" value="1"/>
</dbReference>
<dbReference type="Gene3D" id="1.10.150.20">
    <property type="entry name" value="5' to 3' exonuclease, C-terminal subdomain"/>
    <property type="match status" value="1"/>
</dbReference>
<dbReference type="Gene3D" id="4.10.860.10">
    <property type="entry name" value="UVR domain"/>
    <property type="match status" value="1"/>
</dbReference>
<comment type="function">
    <text evidence="8 13">The UvrABC repair system catalyzes the recognition and processing of DNA lesions. UvrC both incises the 5' and 3' sides of the lesion. The N-terminal half is responsible for the 3' incision and the C-terminal half is responsible for the 5' incision.</text>
</comment>
<sequence>MNFDSRDFLGSVSESPGVYRMLDEHGETLYVGKARRLKARLASYFRGALNTKTQALVGRIADIQVTVTNSETEALLLEQTLIKQLRPPYNILLRDDKSYPFVFVSDPHPFPALEYKRARVRRDDGRYLGPYPSSNAVRESLSLMQKIFRIRNCEDSVFAHRTRPCLQYQIQRCSAPCVGHISEADYRRDLEHAVMCLEGRSEVVTRELSKAMEAASERLDFEEAARLRDQIQHLRQMQQRQFVDTGGGDADVFALASRPGALCISVLTVRQGRLLGARHHAPVNGLDLGSEALLGDFVSQFYLGQAREIPSEVITSHPLPDADLLAQALGERAGKRIRLTDQVRGHRAQWRELARTNAEQQLTSQLASQTQLSKRFAALREALALEDTPRRLECFDISHSHGEATVAACVVFDENGPRKSDYRRFNIEDVAAGDDYAAMRQALTRRFKRIHEGEPPDILIVDGGKGQLNMAREVFAELGVSGVTLLGVAKGTTRKAGLETLFVETVDHSLDLDGSSPALHLIQHIRDESHRFAIAGHRARRDKTRRTSTLQDIPGVGPRRRRELLRFFGGLQGVRQASREELARVPGISATLAETIHRALHG</sequence>
<dbReference type="NCBIfam" id="NF001824">
    <property type="entry name" value="PRK00558.1-5"/>
    <property type="match status" value="1"/>
</dbReference>
<reference evidence="17 18" key="1">
    <citation type="submission" date="2019-03" db="EMBL/GenBank/DDBJ databases">
        <title>Freshwater and sediment microbial communities from various areas in North America, analyzing microbe dynamics in response to fracking.</title>
        <authorList>
            <person name="Lamendella R."/>
        </authorList>
    </citation>
    <scope>NUCLEOTIDE SEQUENCE [LARGE SCALE GENOMIC DNA]</scope>
    <source>
        <strain evidence="17 18">1_TX</strain>
    </source>
</reference>
<evidence type="ECO:0000256" key="1">
    <source>
        <dbReference type="ARBA" id="ARBA00004496"/>
    </source>
</evidence>
<dbReference type="InterPro" id="IPR038476">
    <property type="entry name" value="UvrC_RNase_H_dom_sf"/>
</dbReference>
<dbReference type="Gene3D" id="3.40.1440.10">
    <property type="entry name" value="GIY-YIG endonuclease"/>
    <property type="match status" value="1"/>
</dbReference>
<dbReference type="NCBIfam" id="TIGR00194">
    <property type="entry name" value="uvrC"/>
    <property type="match status" value="1"/>
</dbReference>
<gene>
    <name evidence="13" type="primary">uvrC</name>
    <name evidence="17" type="ORF">DFO68_1363</name>
</gene>
<dbReference type="InterPro" id="IPR004791">
    <property type="entry name" value="UvrC"/>
</dbReference>
<evidence type="ECO:0000256" key="9">
    <source>
        <dbReference type="ARBA" id="ARBA00061531"/>
    </source>
</evidence>
<dbReference type="InterPro" id="IPR035901">
    <property type="entry name" value="GIY-YIG_endonuc_sf"/>
</dbReference>
<evidence type="ECO:0000256" key="13">
    <source>
        <dbReference type="HAMAP-Rule" id="MF_00203"/>
    </source>
</evidence>
<dbReference type="InterPro" id="IPR001943">
    <property type="entry name" value="UVR_dom"/>
</dbReference>
<feature type="domain" description="UVR" evidence="14">
    <location>
        <begin position="202"/>
        <end position="237"/>
    </location>
</feature>
<dbReference type="InterPro" id="IPR010994">
    <property type="entry name" value="RuvA_2-like"/>
</dbReference>
<evidence type="ECO:0000256" key="5">
    <source>
        <dbReference type="ARBA" id="ARBA00022881"/>
    </source>
</evidence>
<dbReference type="InterPro" id="IPR050066">
    <property type="entry name" value="UvrABC_protein_C"/>
</dbReference>
<dbReference type="InterPro" id="IPR001162">
    <property type="entry name" value="UvrC_RNase_H_dom"/>
</dbReference>
<feature type="domain" description="UvrC family homology region profile" evidence="16">
    <location>
        <begin position="252"/>
        <end position="475"/>
    </location>
</feature>
<dbReference type="InterPro" id="IPR000305">
    <property type="entry name" value="GIY-YIG_endonuc"/>
</dbReference>
<name>A0A4R6GLV9_9GAMM</name>
<dbReference type="PROSITE" id="PS50165">
    <property type="entry name" value="UVRC"/>
    <property type="match status" value="1"/>
</dbReference>
<accession>A0A4R6GLV9</accession>
<dbReference type="AlphaFoldDB" id="A0A4R6GLV9"/>
<organism evidence="17 18">
    <name type="scientific">Halomonas ventosae</name>
    <dbReference type="NCBI Taxonomy" id="229007"/>
    <lineage>
        <taxon>Bacteria</taxon>
        <taxon>Pseudomonadati</taxon>
        <taxon>Pseudomonadota</taxon>
        <taxon>Gammaproteobacteria</taxon>
        <taxon>Oceanospirillales</taxon>
        <taxon>Halomonadaceae</taxon>
        <taxon>Halomonas</taxon>
    </lineage>
</organism>
<evidence type="ECO:0000256" key="10">
    <source>
        <dbReference type="ARBA" id="ARBA00062841"/>
    </source>
</evidence>
<dbReference type="Pfam" id="PF14520">
    <property type="entry name" value="HHH_5"/>
    <property type="match status" value="1"/>
</dbReference>
<evidence type="ECO:0000256" key="8">
    <source>
        <dbReference type="ARBA" id="ARBA00059452"/>
    </source>
</evidence>
<dbReference type="GO" id="GO:0009380">
    <property type="term" value="C:excinuclease repair complex"/>
    <property type="evidence" value="ECO:0007669"/>
    <property type="project" value="InterPro"/>
</dbReference>
<dbReference type="FunFam" id="1.10.150.20:FF:000005">
    <property type="entry name" value="UvrABC system protein C"/>
    <property type="match status" value="1"/>
</dbReference>
<dbReference type="GO" id="GO:0009432">
    <property type="term" value="P:SOS response"/>
    <property type="evidence" value="ECO:0007669"/>
    <property type="project" value="UniProtKB-UniRule"/>
</dbReference>
<dbReference type="SMART" id="SM00465">
    <property type="entry name" value="GIYc"/>
    <property type="match status" value="1"/>
</dbReference>
<keyword evidence="3 13" id="KW-0227">DNA damage</keyword>
<comment type="caution">
    <text evidence="17">The sequence shown here is derived from an EMBL/GenBank/DDBJ whole genome shotgun (WGS) entry which is preliminary data.</text>
</comment>
<evidence type="ECO:0000259" key="14">
    <source>
        <dbReference type="PROSITE" id="PS50151"/>
    </source>
</evidence>
<dbReference type="InterPro" id="IPR036876">
    <property type="entry name" value="UVR_dom_sf"/>
</dbReference>
<evidence type="ECO:0000259" key="16">
    <source>
        <dbReference type="PROSITE" id="PS50165"/>
    </source>
</evidence>
<keyword evidence="18" id="KW-1185">Reference proteome</keyword>
<dbReference type="Pfam" id="PF01541">
    <property type="entry name" value="GIY-YIG"/>
    <property type="match status" value="1"/>
</dbReference>
<keyword evidence="6 13" id="KW-0234">DNA repair</keyword>
<dbReference type="Gene3D" id="3.30.420.340">
    <property type="entry name" value="UvrC, RNAse H endonuclease domain"/>
    <property type="match status" value="1"/>
</dbReference>
<evidence type="ECO:0000256" key="12">
    <source>
        <dbReference type="ARBA" id="ARBA00077138"/>
    </source>
</evidence>
<dbReference type="Pfam" id="PF02151">
    <property type="entry name" value="UVR"/>
    <property type="match status" value="1"/>
</dbReference>
<keyword evidence="4 13" id="KW-0228">DNA excision</keyword>
<dbReference type="InterPro" id="IPR003583">
    <property type="entry name" value="Hlx-hairpin-Hlx_DNA-bd_motif"/>
</dbReference>
<dbReference type="FunFam" id="3.40.1440.10:FF:000001">
    <property type="entry name" value="UvrABC system protein C"/>
    <property type="match status" value="1"/>
</dbReference>
<dbReference type="GO" id="GO:0006289">
    <property type="term" value="P:nucleotide-excision repair"/>
    <property type="evidence" value="ECO:0007669"/>
    <property type="project" value="UniProtKB-UniRule"/>
</dbReference>
<comment type="subcellular location">
    <subcellularLocation>
        <location evidence="1 13">Cytoplasm</location>
    </subcellularLocation>
</comment>
<dbReference type="PANTHER" id="PTHR30562:SF1">
    <property type="entry name" value="UVRABC SYSTEM PROTEIN C"/>
    <property type="match status" value="1"/>
</dbReference>
<dbReference type="GO" id="GO:0009381">
    <property type="term" value="F:excinuclease ABC activity"/>
    <property type="evidence" value="ECO:0007669"/>
    <property type="project" value="UniProtKB-UniRule"/>
</dbReference>